<evidence type="ECO:0000259" key="2">
    <source>
        <dbReference type="Pfam" id="PF03107"/>
    </source>
</evidence>
<dbReference type="InterPro" id="IPR004146">
    <property type="entry name" value="DC1"/>
</dbReference>
<evidence type="ECO:0000313" key="3">
    <source>
        <dbReference type="EMBL" id="KAA8518950.1"/>
    </source>
</evidence>
<reference evidence="3 4" key="1">
    <citation type="submission" date="2019-09" db="EMBL/GenBank/DDBJ databases">
        <title>A chromosome-level genome assembly of the Chinese tupelo Nyssa sinensis.</title>
        <authorList>
            <person name="Yang X."/>
            <person name="Kang M."/>
            <person name="Yang Y."/>
            <person name="Xiong H."/>
            <person name="Wang M."/>
            <person name="Zhang Z."/>
            <person name="Wang Z."/>
            <person name="Wu H."/>
            <person name="Ma T."/>
            <person name="Liu J."/>
            <person name="Xi Z."/>
        </authorList>
    </citation>
    <scope>NUCLEOTIDE SEQUENCE [LARGE SCALE GENOMIC DNA]</scope>
    <source>
        <strain evidence="3">J267</strain>
        <tissue evidence="3">Leaf</tissue>
    </source>
</reference>
<protein>
    <recommendedName>
        <fullName evidence="2">DC1 domain-containing protein</fullName>
    </recommendedName>
</protein>
<name>A0A5J4ZJU5_9ASTE</name>
<keyword evidence="4" id="KW-1185">Reference proteome</keyword>
<dbReference type="Proteomes" id="UP000325577">
    <property type="component" value="Linkage Group LG7"/>
</dbReference>
<dbReference type="SUPFAM" id="SSF57889">
    <property type="entry name" value="Cysteine-rich domain"/>
    <property type="match status" value="1"/>
</dbReference>
<gene>
    <name evidence="3" type="ORF">F0562_016276</name>
</gene>
<sequence>MVARPLDWEGDIGAMAVILICTSTAGLAQEASHPSCTHTHSAWCKDCEFDVHPLCTQLPQHLRHVLHPVHPLTLQTSSSSWCAVCRGACPSWRYRCGVCGFDIHLECVLTPCVPPTQRTPPPPPPPPHYAAYTPNPYMYNCVNQAQRGGAANGRSGKMMYSLAGKLALGVISNMIFGMPNMDFSSFI</sequence>
<proteinExistence type="predicted"/>
<dbReference type="Pfam" id="PF03107">
    <property type="entry name" value="C1_2"/>
    <property type="match status" value="1"/>
</dbReference>
<evidence type="ECO:0000313" key="4">
    <source>
        <dbReference type="Proteomes" id="UP000325577"/>
    </source>
</evidence>
<feature type="domain" description="DC1" evidence="2">
    <location>
        <begin position="66"/>
        <end position="108"/>
    </location>
</feature>
<dbReference type="EMBL" id="CM018050">
    <property type="protein sequence ID" value="KAA8518950.1"/>
    <property type="molecule type" value="Genomic_DNA"/>
</dbReference>
<dbReference type="PANTHER" id="PTHR47841:SF7">
    <property type="entry name" value="CYSTEINE_HISTIDINE-RICH C1 DOMAIN PROTEIN"/>
    <property type="match status" value="1"/>
</dbReference>
<evidence type="ECO:0000256" key="1">
    <source>
        <dbReference type="ARBA" id="ARBA00022737"/>
    </source>
</evidence>
<accession>A0A5J4ZJU5</accession>
<organism evidence="3 4">
    <name type="scientific">Nyssa sinensis</name>
    <dbReference type="NCBI Taxonomy" id="561372"/>
    <lineage>
        <taxon>Eukaryota</taxon>
        <taxon>Viridiplantae</taxon>
        <taxon>Streptophyta</taxon>
        <taxon>Embryophyta</taxon>
        <taxon>Tracheophyta</taxon>
        <taxon>Spermatophyta</taxon>
        <taxon>Magnoliopsida</taxon>
        <taxon>eudicotyledons</taxon>
        <taxon>Gunneridae</taxon>
        <taxon>Pentapetalae</taxon>
        <taxon>asterids</taxon>
        <taxon>Cornales</taxon>
        <taxon>Nyssaceae</taxon>
        <taxon>Nyssa</taxon>
    </lineage>
</organism>
<dbReference type="OrthoDB" id="1596030at2759"/>
<dbReference type="AlphaFoldDB" id="A0A5J4ZJU5"/>
<keyword evidence="1" id="KW-0677">Repeat</keyword>
<dbReference type="InterPro" id="IPR046349">
    <property type="entry name" value="C1-like_sf"/>
</dbReference>
<dbReference type="PANTHER" id="PTHR47841">
    <property type="entry name" value="DIACYLGLYCEROL KINASE THETA-LIKE-RELATED"/>
    <property type="match status" value="1"/>
</dbReference>